<accession>A0AA43QV27</accession>
<evidence type="ECO:0000313" key="4">
    <source>
        <dbReference type="Proteomes" id="UP001161017"/>
    </source>
</evidence>
<proteinExistence type="predicted"/>
<feature type="region of interest" description="Disordered" evidence="1">
    <location>
        <begin position="1063"/>
        <end position="1108"/>
    </location>
</feature>
<evidence type="ECO:0000259" key="2">
    <source>
        <dbReference type="PROSITE" id="PS50003"/>
    </source>
</evidence>
<dbReference type="InterPro" id="IPR001849">
    <property type="entry name" value="PH_domain"/>
</dbReference>
<dbReference type="GO" id="GO:0034315">
    <property type="term" value="P:regulation of Arp2/3 complex-mediated actin nucleation"/>
    <property type="evidence" value="ECO:0007669"/>
    <property type="project" value="TreeGrafter"/>
</dbReference>
<evidence type="ECO:0000313" key="3">
    <source>
        <dbReference type="EMBL" id="MDI1491771.1"/>
    </source>
</evidence>
<comment type="caution">
    <text evidence="3">The sequence shown here is derived from an EMBL/GenBank/DDBJ whole genome shotgun (WGS) entry which is preliminary data.</text>
</comment>
<gene>
    <name evidence="3" type="ORF">OHK93_002981</name>
</gene>
<feature type="region of interest" description="Disordered" evidence="1">
    <location>
        <begin position="1"/>
        <end position="110"/>
    </location>
</feature>
<feature type="domain" description="PH" evidence="2">
    <location>
        <begin position="122"/>
        <end position="257"/>
    </location>
</feature>
<evidence type="ECO:0000256" key="1">
    <source>
        <dbReference type="SAM" id="MobiDB-lite"/>
    </source>
</evidence>
<feature type="compositionally biased region" description="Basic and acidic residues" evidence="1">
    <location>
        <begin position="1063"/>
        <end position="1091"/>
    </location>
</feature>
<feature type="compositionally biased region" description="Polar residues" evidence="1">
    <location>
        <begin position="98"/>
        <end position="110"/>
    </location>
</feature>
<dbReference type="InterPro" id="IPR057334">
    <property type="entry name" value="PH_2nd_LRR"/>
</dbReference>
<protein>
    <recommendedName>
        <fullName evidence="2">PH domain-containing protein</fullName>
    </recommendedName>
</protein>
<sequence>MVPLTPIDEPSGPSSPASFLRKQRPQGLASPSSAVPSPTSSDYSSTGSSTPMDLRPKSSMDRLVQRARPKSLQKSGRPSSLFGSRRGLPNHEEDEATLTRTTSHPSSVHSQSDYLSSLAASQVLLHGDVQTASGMFRKRSQYLVLTDSHLIKFRTQTRASELFPTIPPSIGRASGIRHSRLSSSGSSHDLNTQNEGLQSIPLNQIVAIYRLDDGKPYFSIEIFHLDEDSFQESSTTLQLHDPRDHDLWLSSIRGTALNARLKDPMPFSQQLVEYTARVLEQDLDYDPHQFHMFRVVQRASRSGGGARSSSDDLTKLTSNICILAIGVFKLHLVPLPRNHKTLSSTSLTDLGGISYGLAALSAFTVAQDDDSFYLRFRMPLRSGISLSIASSYVNDIALSARRTADYLRPKWPEQPFTWNVPKVMDEDFLPIPPIDEDYEALNRTLSAYCAAYNLDASLIRYTVFADVEDGPAFCLEARADGRKYNVLELLAVLRSLRYNESFHTLSFAGVPLDELQRLRDPNGSEHVAWRIRFGEPLDQEEQSNFTLLVQEVRALALNSTSLRRLDFSHCLSPTSTSALRKGEDQGCGICEALFPMCVKQATNIDWVILTGIHLSETDLDYFYSAVIDRSCHFRAIETGHCGLSDRNLSGNPARMEPDWMLNLEHCSFLRKLNLSNLTRASSMEPLIPTRVLSKWRLEELYFSGTSLNKESFMAIAEYLLSSESFSLKILDLENCNLQGHHASELLRSSVEQYQGTREMRVTLSGNRLESGHDLFAEIIRHNQCPSQIIMQTIEYQDENSFRQLLEAITFNQTINYLDLSKLSLPSEADVSTCGLLGRLLTTNRTLLWLDISGEQTHLVASILGAGLYSALNGLKHNTTLQVLRIENQRLGLQGASMLASVIEENKSLREIHCEGNEISLQAFTVLVNSVERNTSLLYLPDMTSDRLWAQKKVSREVDSLQENSASGITPISSTKATVKRTLGKTMTGQRSAHNRMSSGTQPAFDVRDVVSSLSAQWDKEVARLRGYLARNYERTHHTSDGGPGALDFGRPATSSSLETAMRDFSLDQTPRAEVDRQLGHEVEEQDGRVQTDESGDEGDEGDSPLEMK</sequence>
<dbReference type="InterPro" id="IPR051279">
    <property type="entry name" value="PP1-Reg/Actin-Interact_Protein"/>
</dbReference>
<dbReference type="Pfam" id="PF25353">
    <property type="entry name" value="PH_2nd_LRR"/>
    <property type="match status" value="1"/>
</dbReference>
<dbReference type="EMBL" id="JAPUFD010000015">
    <property type="protein sequence ID" value="MDI1491771.1"/>
    <property type="molecule type" value="Genomic_DNA"/>
</dbReference>
<name>A0AA43QV27_9LECA</name>
<reference evidence="3" key="1">
    <citation type="journal article" date="2023" name="Genome Biol. Evol.">
        <title>First Whole Genome Sequence and Flow Cytometry Genome Size Data for the Lichen-Forming Fungus Ramalina farinacea (Ascomycota).</title>
        <authorList>
            <person name="Llewellyn T."/>
            <person name="Mian S."/>
            <person name="Hill R."/>
            <person name="Leitch I.J."/>
            <person name="Gaya E."/>
        </authorList>
    </citation>
    <scope>NUCLEOTIDE SEQUENCE</scope>
    <source>
        <strain evidence="3">LIQ254RAFAR</strain>
    </source>
</reference>
<keyword evidence="4" id="KW-1185">Reference proteome</keyword>
<dbReference type="InterPro" id="IPR032675">
    <property type="entry name" value="LRR_dom_sf"/>
</dbReference>
<feature type="compositionally biased region" description="Low complexity" evidence="1">
    <location>
        <begin position="30"/>
        <end position="51"/>
    </location>
</feature>
<dbReference type="SMART" id="SM00368">
    <property type="entry name" value="LRR_RI"/>
    <property type="match status" value="4"/>
</dbReference>
<dbReference type="PANTHER" id="PTHR24112">
    <property type="entry name" value="LEUCINE-RICH REPEAT, ISOFORM F-RELATED"/>
    <property type="match status" value="1"/>
</dbReference>
<dbReference type="GO" id="GO:0005886">
    <property type="term" value="C:plasma membrane"/>
    <property type="evidence" value="ECO:0007669"/>
    <property type="project" value="TreeGrafter"/>
</dbReference>
<dbReference type="AlphaFoldDB" id="A0AA43QV27"/>
<dbReference type="PANTHER" id="PTHR24112:SF66">
    <property type="entry name" value="LEUCINE-RICH REPEAT, ISOFORM F"/>
    <property type="match status" value="1"/>
</dbReference>
<dbReference type="Proteomes" id="UP001161017">
    <property type="component" value="Unassembled WGS sequence"/>
</dbReference>
<dbReference type="Gene3D" id="3.80.10.10">
    <property type="entry name" value="Ribonuclease Inhibitor"/>
    <property type="match status" value="1"/>
</dbReference>
<dbReference type="SUPFAM" id="SSF52047">
    <property type="entry name" value="RNI-like"/>
    <property type="match status" value="1"/>
</dbReference>
<dbReference type="PROSITE" id="PS50003">
    <property type="entry name" value="PH_DOMAIN"/>
    <property type="match status" value="1"/>
</dbReference>
<feature type="compositionally biased region" description="Polar residues" evidence="1">
    <location>
        <begin position="72"/>
        <end position="82"/>
    </location>
</feature>
<feature type="compositionally biased region" description="Acidic residues" evidence="1">
    <location>
        <begin position="1093"/>
        <end position="1108"/>
    </location>
</feature>
<organism evidence="3 4">
    <name type="scientific">Ramalina farinacea</name>
    <dbReference type="NCBI Taxonomy" id="258253"/>
    <lineage>
        <taxon>Eukaryota</taxon>
        <taxon>Fungi</taxon>
        <taxon>Dikarya</taxon>
        <taxon>Ascomycota</taxon>
        <taxon>Pezizomycotina</taxon>
        <taxon>Lecanoromycetes</taxon>
        <taxon>OSLEUM clade</taxon>
        <taxon>Lecanoromycetidae</taxon>
        <taxon>Lecanorales</taxon>
        <taxon>Lecanorineae</taxon>
        <taxon>Ramalinaceae</taxon>
        <taxon>Ramalina</taxon>
    </lineage>
</organism>
<feature type="compositionally biased region" description="Basic and acidic residues" evidence="1">
    <location>
        <begin position="54"/>
        <end position="64"/>
    </location>
</feature>